<dbReference type="Pfam" id="PF16391">
    <property type="entry name" value="DUF5000"/>
    <property type="match status" value="1"/>
</dbReference>
<reference evidence="3 4" key="1">
    <citation type="submission" date="2019-12" db="EMBL/GenBank/DDBJ databases">
        <authorList>
            <person name="Dong K."/>
        </authorList>
    </citation>
    <scope>NUCLEOTIDE SEQUENCE [LARGE SCALE GENOMIC DNA]</scope>
    <source>
        <strain evidence="3 4">JCM 31225</strain>
    </source>
</reference>
<feature type="chain" id="PRO_5026816728" description="F5/8 type C domain-containing protein" evidence="1">
    <location>
        <begin position="22"/>
        <end position="420"/>
    </location>
</feature>
<dbReference type="Pfam" id="PF16389">
    <property type="entry name" value="DUF4998"/>
    <property type="match status" value="1"/>
</dbReference>
<dbReference type="CDD" id="cd00063">
    <property type="entry name" value="FN3"/>
    <property type="match status" value="1"/>
</dbReference>
<evidence type="ECO:0000313" key="4">
    <source>
        <dbReference type="Proteomes" id="UP000435036"/>
    </source>
</evidence>
<dbReference type="EMBL" id="WSQA01000005">
    <property type="protein sequence ID" value="MVZ62124.1"/>
    <property type="molecule type" value="Genomic_DNA"/>
</dbReference>
<accession>A0A6N8KZ67</accession>
<sequence length="420" mass="47355">MMKISRIFSNLCFLAIVMLMACQKQDHGYKEFLEGGEKIYVAKADSLRGFPGKNRIELQWLLLSDPTIASANIYWNNRADSMKVDLVKTDKIDTVSVIIPNLEEGGYDFEVISKDKKGNSSISKTVYAYAYGENYRRSLLPRSISNTTLTAQNELKFTWRKANEQVLSTEIKYLNAEDQERVVVLPQTETELLLPDWKIGSTIQYASWYKPDTLAIDSFLSTAKDLVLTMKFDGDNAVSPSAFKRLKLPGDAPDATMNGNAFENLWSGVLAGGAAAKAWYRTETGSGMPQHFQIDLGKKVSLSKLRLWQRGSMTEYKLIYANGNIQNFEIWGSNDPAADGSFSGWTKLRSCEVVKPSNTPVGEYTDADVEEAANGHLFEFPSSTPAYRYVRVKVLNTWAGTDYMFASEFRFWEWKSKLSE</sequence>
<dbReference type="PROSITE" id="PS51257">
    <property type="entry name" value="PROKAR_LIPOPROTEIN"/>
    <property type="match status" value="1"/>
</dbReference>
<dbReference type="AlphaFoldDB" id="A0A6N8KZ67"/>
<proteinExistence type="predicted"/>
<dbReference type="Proteomes" id="UP000435036">
    <property type="component" value="Unassembled WGS sequence"/>
</dbReference>
<keyword evidence="4" id="KW-1185">Reference proteome</keyword>
<dbReference type="InterPro" id="IPR000421">
    <property type="entry name" value="FA58C"/>
</dbReference>
<feature type="signal peptide" evidence="1">
    <location>
        <begin position="1"/>
        <end position="21"/>
    </location>
</feature>
<evidence type="ECO:0000313" key="3">
    <source>
        <dbReference type="EMBL" id="MVZ62124.1"/>
    </source>
</evidence>
<dbReference type="InterPro" id="IPR008979">
    <property type="entry name" value="Galactose-bd-like_sf"/>
</dbReference>
<dbReference type="InterPro" id="IPR032164">
    <property type="entry name" value="DUF5000"/>
</dbReference>
<dbReference type="Gene3D" id="2.60.120.260">
    <property type="entry name" value="Galactose-binding domain-like"/>
    <property type="match status" value="1"/>
</dbReference>
<dbReference type="PROSITE" id="PS50022">
    <property type="entry name" value="FA58C_3"/>
    <property type="match status" value="1"/>
</dbReference>
<dbReference type="InterPro" id="IPR003961">
    <property type="entry name" value="FN3_dom"/>
</dbReference>
<feature type="domain" description="F5/8 type C" evidence="2">
    <location>
        <begin position="237"/>
        <end position="411"/>
    </location>
</feature>
<keyword evidence="1" id="KW-0732">Signal</keyword>
<evidence type="ECO:0000259" key="2">
    <source>
        <dbReference type="PROSITE" id="PS50022"/>
    </source>
</evidence>
<dbReference type="SUPFAM" id="SSF49785">
    <property type="entry name" value="Galactose-binding domain-like"/>
    <property type="match status" value="1"/>
</dbReference>
<evidence type="ECO:0000256" key="1">
    <source>
        <dbReference type="SAM" id="SignalP"/>
    </source>
</evidence>
<protein>
    <recommendedName>
        <fullName evidence="2">F5/8 type C domain-containing protein</fullName>
    </recommendedName>
</protein>
<gene>
    <name evidence="3" type="ORF">GQF63_08835</name>
</gene>
<organism evidence="3 4">
    <name type="scientific">Sphingobacterium humi</name>
    <dbReference type="NCBI Taxonomy" id="1796905"/>
    <lineage>
        <taxon>Bacteria</taxon>
        <taxon>Pseudomonadati</taxon>
        <taxon>Bacteroidota</taxon>
        <taxon>Sphingobacteriia</taxon>
        <taxon>Sphingobacteriales</taxon>
        <taxon>Sphingobacteriaceae</taxon>
        <taxon>Sphingobacterium</taxon>
    </lineage>
</organism>
<name>A0A6N8KZ67_9SPHI</name>
<comment type="caution">
    <text evidence="3">The sequence shown here is derived from an EMBL/GenBank/DDBJ whole genome shotgun (WGS) entry which is preliminary data.</text>
</comment>
<dbReference type="OrthoDB" id="1312186at2"/>